<gene>
    <name evidence="1" type="ORF">CHARACLAT_012856</name>
</gene>
<evidence type="ECO:0000313" key="2">
    <source>
        <dbReference type="Proteomes" id="UP001352852"/>
    </source>
</evidence>
<accession>A0ABU7EIK5</accession>
<keyword evidence="2" id="KW-1185">Reference proteome</keyword>
<dbReference type="Proteomes" id="UP001352852">
    <property type="component" value="Unassembled WGS sequence"/>
</dbReference>
<comment type="caution">
    <text evidence="1">The sequence shown here is derived from an EMBL/GenBank/DDBJ whole genome shotgun (WGS) entry which is preliminary data.</text>
</comment>
<organism evidence="1 2">
    <name type="scientific">Characodon lateralis</name>
    <dbReference type="NCBI Taxonomy" id="208331"/>
    <lineage>
        <taxon>Eukaryota</taxon>
        <taxon>Metazoa</taxon>
        <taxon>Chordata</taxon>
        <taxon>Craniata</taxon>
        <taxon>Vertebrata</taxon>
        <taxon>Euteleostomi</taxon>
        <taxon>Actinopterygii</taxon>
        <taxon>Neopterygii</taxon>
        <taxon>Teleostei</taxon>
        <taxon>Neoteleostei</taxon>
        <taxon>Acanthomorphata</taxon>
        <taxon>Ovalentaria</taxon>
        <taxon>Atherinomorphae</taxon>
        <taxon>Cyprinodontiformes</taxon>
        <taxon>Goodeidae</taxon>
        <taxon>Characodon</taxon>
    </lineage>
</organism>
<protein>
    <submittedName>
        <fullName evidence="1">Uncharacterized protein</fullName>
    </submittedName>
</protein>
<proteinExistence type="predicted"/>
<name>A0ABU7EIK5_9TELE</name>
<reference evidence="1 2" key="1">
    <citation type="submission" date="2021-06" db="EMBL/GenBank/DDBJ databases">
        <authorList>
            <person name="Palmer J.M."/>
        </authorList>
    </citation>
    <scope>NUCLEOTIDE SEQUENCE [LARGE SCALE GENOMIC DNA]</scope>
    <source>
        <strain evidence="1 2">CL_MEX2019</strain>
        <tissue evidence="1">Muscle</tissue>
    </source>
</reference>
<evidence type="ECO:0000313" key="1">
    <source>
        <dbReference type="EMBL" id="MED6287087.1"/>
    </source>
</evidence>
<sequence length="106" mass="12213">MCFVVKTFGGKLRCTSASLGFADVSPASQFLQPLQSAQHKLHASYCAGDFFFRTNLQNPHYHKLLPDFKLGQKRKMCYILTQKQVLYCQLQSIRLWLPLFRAIISQ</sequence>
<dbReference type="EMBL" id="JAHUTJ010058283">
    <property type="protein sequence ID" value="MED6287087.1"/>
    <property type="molecule type" value="Genomic_DNA"/>
</dbReference>